<dbReference type="Pfam" id="PF00528">
    <property type="entry name" value="BPD_transp_1"/>
    <property type="match status" value="1"/>
</dbReference>
<evidence type="ECO:0000256" key="7">
    <source>
        <dbReference type="RuleBase" id="RU363032"/>
    </source>
</evidence>
<evidence type="ECO:0000256" key="6">
    <source>
        <dbReference type="ARBA" id="ARBA00023136"/>
    </source>
</evidence>
<evidence type="ECO:0000256" key="4">
    <source>
        <dbReference type="ARBA" id="ARBA00022692"/>
    </source>
</evidence>
<keyword evidence="2 7" id="KW-0813">Transport</keyword>
<dbReference type="InterPro" id="IPR050809">
    <property type="entry name" value="UgpAE/MalFG_permease"/>
</dbReference>
<keyword evidence="6 7" id="KW-0472">Membrane</keyword>
<evidence type="ECO:0000259" key="8">
    <source>
        <dbReference type="PROSITE" id="PS50928"/>
    </source>
</evidence>
<feature type="transmembrane region" description="Helical" evidence="7">
    <location>
        <begin position="74"/>
        <end position="95"/>
    </location>
</feature>
<feature type="transmembrane region" description="Helical" evidence="7">
    <location>
        <begin position="203"/>
        <end position="223"/>
    </location>
</feature>
<organism evidence="9 10">
    <name type="scientific">Paenibacillus chungangensis</name>
    <dbReference type="NCBI Taxonomy" id="696535"/>
    <lineage>
        <taxon>Bacteria</taxon>
        <taxon>Bacillati</taxon>
        <taxon>Bacillota</taxon>
        <taxon>Bacilli</taxon>
        <taxon>Bacillales</taxon>
        <taxon>Paenibacillaceae</taxon>
        <taxon>Paenibacillus</taxon>
    </lineage>
</organism>
<comment type="caution">
    <text evidence="9">The sequence shown here is derived from an EMBL/GenBank/DDBJ whole genome shotgun (WGS) entry which is preliminary data.</text>
</comment>
<dbReference type="CDD" id="cd06261">
    <property type="entry name" value="TM_PBP2"/>
    <property type="match status" value="1"/>
</dbReference>
<feature type="transmembrane region" description="Helical" evidence="7">
    <location>
        <begin position="156"/>
        <end position="182"/>
    </location>
</feature>
<comment type="subcellular location">
    <subcellularLocation>
        <location evidence="1 7">Cell membrane</location>
        <topology evidence="1 7">Multi-pass membrane protein</topology>
    </subcellularLocation>
</comment>
<evidence type="ECO:0000256" key="5">
    <source>
        <dbReference type="ARBA" id="ARBA00022989"/>
    </source>
</evidence>
<gene>
    <name evidence="9" type="ORF">ACFQ2I_18605</name>
</gene>
<dbReference type="InterPro" id="IPR035906">
    <property type="entry name" value="MetI-like_sf"/>
</dbReference>
<keyword evidence="4 7" id="KW-0812">Transmembrane</keyword>
<name>A0ABW3HV20_9BACL</name>
<evidence type="ECO:0000256" key="3">
    <source>
        <dbReference type="ARBA" id="ARBA00022475"/>
    </source>
</evidence>
<proteinExistence type="inferred from homology"/>
<dbReference type="SUPFAM" id="SSF161098">
    <property type="entry name" value="MetI-like"/>
    <property type="match status" value="1"/>
</dbReference>
<sequence>MLRTLSRYKYLYAMLVPVVAYYALFHYAPMYGAIIAFQDFRPLKGIGGSEWVGLAHFIDFFTGPYAWRLIRNTFMINLYELLFSFPAPIILALLLNEIRHNLFKRSIQTITYMPHFISIVVMAGIVLDFASSDGVINRIIEMLGGEKTSFMTRPEWFYPIYIISGIWQHVGWGSIIYLAALAGIDPTLYEAGVVDGAGRWRQFLHITLPGIAPTIIIMFILQIGNMMSIGFEKVLLLYNPSIYETADVIATYVYRKGLLELNYSFSAAVGIFNSIINFALLVFANRMSRKYSETSLW</sequence>
<dbReference type="RefSeq" id="WP_377566870.1">
    <property type="nucleotide sequence ID" value="NZ_JBHTJZ010000035.1"/>
</dbReference>
<reference evidence="10" key="1">
    <citation type="journal article" date="2019" name="Int. J. Syst. Evol. Microbiol.">
        <title>The Global Catalogue of Microorganisms (GCM) 10K type strain sequencing project: providing services to taxonomists for standard genome sequencing and annotation.</title>
        <authorList>
            <consortium name="The Broad Institute Genomics Platform"/>
            <consortium name="The Broad Institute Genome Sequencing Center for Infectious Disease"/>
            <person name="Wu L."/>
            <person name="Ma J."/>
        </authorList>
    </citation>
    <scope>NUCLEOTIDE SEQUENCE [LARGE SCALE GENOMIC DNA]</scope>
    <source>
        <strain evidence="10">CCUG 59129</strain>
    </source>
</reference>
<keyword evidence="5 7" id="KW-1133">Transmembrane helix</keyword>
<keyword evidence="10" id="KW-1185">Reference proteome</keyword>
<feature type="transmembrane region" description="Helical" evidence="7">
    <location>
        <begin position="116"/>
        <end position="136"/>
    </location>
</feature>
<dbReference type="PANTHER" id="PTHR43227:SF11">
    <property type="entry name" value="BLL4140 PROTEIN"/>
    <property type="match status" value="1"/>
</dbReference>
<feature type="transmembrane region" description="Helical" evidence="7">
    <location>
        <begin position="263"/>
        <end position="284"/>
    </location>
</feature>
<feature type="transmembrane region" description="Helical" evidence="7">
    <location>
        <begin position="12"/>
        <end position="37"/>
    </location>
</feature>
<dbReference type="InterPro" id="IPR000515">
    <property type="entry name" value="MetI-like"/>
</dbReference>
<protein>
    <submittedName>
        <fullName evidence="9">ABC transporter permease</fullName>
    </submittedName>
</protein>
<dbReference type="Gene3D" id="1.10.3720.10">
    <property type="entry name" value="MetI-like"/>
    <property type="match status" value="1"/>
</dbReference>
<keyword evidence="3" id="KW-1003">Cell membrane</keyword>
<dbReference type="Proteomes" id="UP001596989">
    <property type="component" value="Unassembled WGS sequence"/>
</dbReference>
<evidence type="ECO:0000313" key="9">
    <source>
        <dbReference type="EMBL" id="MFD0961366.1"/>
    </source>
</evidence>
<evidence type="ECO:0000256" key="2">
    <source>
        <dbReference type="ARBA" id="ARBA00022448"/>
    </source>
</evidence>
<accession>A0ABW3HV20</accession>
<dbReference type="PROSITE" id="PS50928">
    <property type="entry name" value="ABC_TM1"/>
    <property type="match status" value="1"/>
</dbReference>
<evidence type="ECO:0000313" key="10">
    <source>
        <dbReference type="Proteomes" id="UP001596989"/>
    </source>
</evidence>
<feature type="domain" description="ABC transmembrane type-1" evidence="8">
    <location>
        <begin position="70"/>
        <end position="284"/>
    </location>
</feature>
<comment type="similarity">
    <text evidence="7">Belongs to the binding-protein-dependent transport system permease family.</text>
</comment>
<dbReference type="EMBL" id="JBHTJZ010000035">
    <property type="protein sequence ID" value="MFD0961366.1"/>
    <property type="molecule type" value="Genomic_DNA"/>
</dbReference>
<dbReference type="PANTHER" id="PTHR43227">
    <property type="entry name" value="BLL4140 PROTEIN"/>
    <property type="match status" value="1"/>
</dbReference>
<evidence type="ECO:0000256" key="1">
    <source>
        <dbReference type="ARBA" id="ARBA00004651"/>
    </source>
</evidence>